<keyword evidence="3" id="KW-1185">Reference proteome</keyword>
<organism evidence="2 3">
    <name type="scientific">Luteipulveratus mongoliensis</name>
    <dbReference type="NCBI Taxonomy" id="571913"/>
    <lineage>
        <taxon>Bacteria</taxon>
        <taxon>Bacillati</taxon>
        <taxon>Actinomycetota</taxon>
        <taxon>Actinomycetes</taxon>
        <taxon>Micrococcales</taxon>
        <taxon>Dermacoccaceae</taxon>
        <taxon>Luteipulveratus</taxon>
    </lineage>
</organism>
<feature type="domain" description="PKD" evidence="1">
    <location>
        <begin position="141"/>
        <end position="181"/>
    </location>
</feature>
<dbReference type="PROSITE" id="PS50093">
    <property type="entry name" value="PKD"/>
    <property type="match status" value="1"/>
</dbReference>
<sequence length="222" mass="23822">MACPRSSPDNPNDYGCGSALTMCMQQVHATGPYSRVYRRLLGPDDTKGPWELVGSTCWPEKVPGTPAKPRLTIAMIKAAWTHTPFAKPTLSIQPVGNRTLVTLPTYFQVTWPATGNQPDEVRTVTLVGQRVDIKPTFKKVTYTFGDGTSATTTSLGGPYPTGDIKHAYNNPGSVSVSTTATYGGQFRIGGQGEWVDVPGTLPIAGPAQQLQIVTATNRLVNE</sequence>
<dbReference type="STRING" id="571913.VV02_24975"/>
<dbReference type="KEGG" id="lmoi:VV02_24975"/>
<name>A0A0K1JNP7_9MICO</name>
<evidence type="ECO:0000313" key="3">
    <source>
        <dbReference type="Proteomes" id="UP000066480"/>
    </source>
</evidence>
<dbReference type="EMBL" id="CP011112">
    <property type="protein sequence ID" value="AKU18336.1"/>
    <property type="molecule type" value="Genomic_DNA"/>
</dbReference>
<dbReference type="Proteomes" id="UP000066480">
    <property type="component" value="Chromosome"/>
</dbReference>
<proteinExistence type="predicted"/>
<gene>
    <name evidence="2" type="ORF">VV02_24975</name>
</gene>
<evidence type="ECO:0000259" key="1">
    <source>
        <dbReference type="PROSITE" id="PS50093"/>
    </source>
</evidence>
<evidence type="ECO:0000313" key="2">
    <source>
        <dbReference type="EMBL" id="AKU18336.1"/>
    </source>
</evidence>
<dbReference type="AlphaFoldDB" id="A0A0K1JNP7"/>
<protein>
    <recommendedName>
        <fullName evidence="1">PKD domain-containing protein</fullName>
    </recommendedName>
</protein>
<reference evidence="2 3" key="1">
    <citation type="submission" date="2015-03" db="EMBL/GenBank/DDBJ databases">
        <title>Luteipulveratus halotolerans sp. nov., a novel actinobacterium (Dermacoccaceae) from Sarawak, Malaysia.</title>
        <authorList>
            <person name="Juboi H."/>
            <person name="Basik A."/>
            <person name="Shamsul S.S."/>
            <person name="Arnold P."/>
            <person name="Schmitt E.K."/>
            <person name="Sanglier J.-J."/>
            <person name="Yeo T."/>
        </authorList>
    </citation>
    <scope>NUCLEOTIDE SEQUENCE [LARGE SCALE GENOMIC DNA]</scope>
    <source>
        <strain evidence="2 3">MN07-A0370</strain>
    </source>
</reference>
<dbReference type="InterPro" id="IPR000601">
    <property type="entry name" value="PKD_dom"/>
</dbReference>
<accession>A0A0K1JNP7</accession>